<name>A0A1H1BI08_9LACT</name>
<protein>
    <submittedName>
        <fullName evidence="1">Uncharacterized protein</fullName>
    </submittedName>
</protein>
<proteinExistence type="predicted"/>
<reference evidence="2" key="1">
    <citation type="submission" date="2016-10" db="EMBL/GenBank/DDBJ databases">
        <authorList>
            <person name="Varghese N."/>
            <person name="Submissions S."/>
        </authorList>
    </citation>
    <scope>NUCLEOTIDE SEQUENCE [LARGE SCALE GENOMIC DNA]</scope>
    <source>
        <strain evidence="2">MPL-11</strain>
    </source>
</reference>
<evidence type="ECO:0000313" key="2">
    <source>
        <dbReference type="Proteomes" id="UP000199481"/>
    </source>
</evidence>
<dbReference type="OrthoDB" id="2146345at2"/>
<keyword evidence="2" id="KW-1185">Reference proteome</keyword>
<evidence type="ECO:0000313" key="1">
    <source>
        <dbReference type="EMBL" id="SDQ51547.1"/>
    </source>
</evidence>
<dbReference type="EMBL" id="FNJW01000008">
    <property type="protein sequence ID" value="SDQ51547.1"/>
    <property type="molecule type" value="Genomic_DNA"/>
</dbReference>
<accession>A0A1H1BI08</accession>
<dbReference type="RefSeq" id="WP_035022119.1">
    <property type="nucleotide sequence ID" value="NZ_CP084916.1"/>
</dbReference>
<gene>
    <name evidence="1" type="ORF">SAMN04487752_2596</name>
</gene>
<sequence>MTKEELQMMMDQLVQGQVDDIKIEKNDFMIFREIWINHEKKDQIIGEALHNGVIIYRYRSN</sequence>
<organism evidence="1 2">
    <name type="scientific">Carnobacterium viridans</name>
    <dbReference type="NCBI Taxonomy" id="174587"/>
    <lineage>
        <taxon>Bacteria</taxon>
        <taxon>Bacillati</taxon>
        <taxon>Bacillota</taxon>
        <taxon>Bacilli</taxon>
        <taxon>Lactobacillales</taxon>
        <taxon>Carnobacteriaceae</taxon>
        <taxon>Carnobacterium</taxon>
    </lineage>
</organism>
<dbReference type="Proteomes" id="UP000199481">
    <property type="component" value="Unassembled WGS sequence"/>
</dbReference>
<dbReference type="AlphaFoldDB" id="A0A1H1BI08"/>